<evidence type="ECO:0000256" key="4">
    <source>
        <dbReference type="ARBA" id="ARBA00005881"/>
    </source>
</evidence>
<dbReference type="InterPro" id="IPR037289">
    <property type="entry name" value="Elp2"/>
</dbReference>
<dbReference type="GO" id="GO:0033588">
    <property type="term" value="C:elongator holoenzyme complex"/>
    <property type="evidence" value="ECO:0007669"/>
    <property type="project" value="InterPro"/>
</dbReference>
<keyword evidence="8" id="KW-0819">tRNA processing</keyword>
<dbReference type="InterPro" id="IPR015943">
    <property type="entry name" value="WD40/YVTN_repeat-like_dom_sf"/>
</dbReference>
<dbReference type="Gene3D" id="2.130.10.10">
    <property type="entry name" value="YVTN repeat-like/Quinoprotein amine dehydrogenase"/>
    <property type="match status" value="4"/>
</dbReference>
<evidence type="ECO:0000313" key="13">
    <source>
        <dbReference type="WBParaSite" id="TREG1_100940.1"/>
    </source>
</evidence>
<evidence type="ECO:0000256" key="7">
    <source>
        <dbReference type="ARBA" id="ARBA00022574"/>
    </source>
</evidence>
<evidence type="ECO:0000256" key="6">
    <source>
        <dbReference type="ARBA" id="ARBA00022490"/>
    </source>
</evidence>
<dbReference type="SUPFAM" id="SSF50978">
    <property type="entry name" value="WD40 repeat-like"/>
    <property type="match status" value="3"/>
</dbReference>
<organism evidence="12 13">
    <name type="scientific">Trichobilharzia regenti</name>
    <name type="common">Nasal bird schistosome</name>
    <dbReference type="NCBI Taxonomy" id="157069"/>
    <lineage>
        <taxon>Eukaryota</taxon>
        <taxon>Metazoa</taxon>
        <taxon>Spiralia</taxon>
        <taxon>Lophotrochozoa</taxon>
        <taxon>Platyhelminthes</taxon>
        <taxon>Trematoda</taxon>
        <taxon>Digenea</taxon>
        <taxon>Strigeidida</taxon>
        <taxon>Schistosomatoidea</taxon>
        <taxon>Schistosomatidae</taxon>
        <taxon>Trichobilharzia</taxon>
    </lineage>
</organism>
<keyword evidence="9" id="KW-0677">Repeat</keyword>
<dbReference type="GO" id="GO:0002098">
    <property type="term" value="P:tRNA wobble uridine modification"/>
    <property type="evidence" value="ECO:0007669"/>
    <property type="project" value="InterPro"/>
</dbReference>
<evidence type="ECO:0000256" key="8">
    <source>
        <dbReference type="ARBA" id="ARBA00022694"/>
    </source>
</evidence>
<proteinExistence type="inferred from homology"/>
<dbReference type="PROSITE" id="PS50294">
    <property type="entry name" value="WD_REPEATS_REGION"/>
    <property type="match status" value="1"/>
</dbReference>
<evidence type="ECO:0000256" key="1">
    <source>
        <dbReference type="ARBA" id="ARBA00004123"/>
    </source>
</evidence>
<dbReference type="Proteomes" id="UP000050795">
    <property type="component" value="Unassembled WGS sequence"/>
</dbReference>
<reference evidence="13" key="2">
    <citation type="submission" date="2023-11" db="UniProtKB">
        <authorList>
            <consortium name="WormBaseParasite"/>
        </authorList>
    </citation>
    <scope>IDENTIFICATION</scope>
</reference>
<name>A0AA85IPE5_TRIRE</name>
<comment type="similarity">
    <text evidence="4">Belongs to the WD repeat ELP2 family.</text>
</comment>
<evidence type="ECO:0000256" key="9">
    <source>
        <dbReference type="ARBA" id="ARBA00022737"/>
    </source>
</evidence>
<feature type="repeat" description="WD" evidence="11">
    <location>
        <begin position="807"/>
        <end position="848"/>
    </location>
</feature>
<evidence type="ECO:0000313" key="12">
    <source>
        <dbReference type="Proteomes" id="UP000050795"/>
    </source>
</evidence>
<dbReference type="PANTHER" id="PTHR44111:SF1">
    <property type="entry name" value="ELONGATOR COMPLEX PROTEIN 2"/>
    <property type="match status" value="1"/>
</dbReference>
<protein>
    <recommendedName>
        <fullName evidence="5">Elongator complex protein 2</fullName>
    </recommendedName>
</protein>
<feature type="repeat" description="WD" evidence="11">
    <location>
        <begin position="747"/>
        <end position="778"/>
    </location>
</feature>
<keyword evidence="7 11" id="KW-0853">WD repeat</keyword>
<evidence type="ECO:0000256" key="10">
    <source>
        <dbReference type="ARBA" id="ARBA00023242"/>
    </source>
</evidence>
<dbReference type="Pfam" id="PF00400">
    <property type="entry name" value="WD40"/>
    <property type="match status" value="4"/>
</dbReference>
<keyword evidence="12" id="KW-1185">Reference proteome</keyword>
<evidence type="ECO:0000256" key="2">
    <source>
        <dbReference type="ARBA" id="ARBA00004496"/>
    </source>
</evidence>
<dbReference type="InterPro" id="IPR001680">
    <property type="entry name" value="WD40_rpt"/>
</dbReference>
<dbReference type="PANTHER" id="PTHR44111">
    <property type="entry name" value="ELONGATOR COMPLEX PROTEIN 2"/>
    <property type="match status" value="1"/>
</dbReference>
<comment type="subcellular location">
    <subcellularLocation>
        <location evidence="2">Cytoplasm</location>
    </subcellularLocation>
    <subcellularLocation>
        <location evidence="1">Nucleus</location>
    </subcellularLocation>
</comment>
<keyword evidence="10" id="KW-0539">Nucleus</keyword>
<comment type="pathway">
    <text evidence="3">tRNA modification; 5-methoxycarbonylmethyl-2-thiouridine-tRNA biosynthesis.</text>
</comment>
<dbReference type="GO" id="GO:0005737">
    <property type="term" value="C:cytoplasm"/>
    <property type="evidence" value="ECO:0007669"/>
    <property type="project" value="UniProtKB-SubCell"/>
</dbReference>
<evidence type="ECO:0000256" key="11">
    <source>
        <dbReference type="PROSITE-ProRule" id="PRU00221"/>
    </source>
</evidence>
<dbReference type="InterPro" id="IPR036322">
    <property type="entry name" value="WD40_repeat_dom_sf"/>
</dbReference>
<accession>A0AA85IPE5</accession>
<dbReference type="GO" id="GO:0005634">
    <property type="term" value="C:nucleus"/>
    <property type="evidence" value="ECO:0007669"/>
    <property type="project" value="UniProtKB-SubCell"/>
</dbReference>
<evidence type="ECO:0000256" key="3">
    <source>
        <dbReference type="ARBA" id="ARBA00005043"/>
    </source>
</evidence>
<dbReference type="SMART" id="SM00320">
    <property type="entry name" value="WD40"/>
    <property type="match status" value="8"/>
</dbReference>
<sequence length="988" mass="110200">MDINKNDEISHDNKVSCVYTSVGVNHFSGCSSILAISPPLNPSRVYNILAFGSSHMICLSKLSTSSVNDEMMAEVMMNTKACMDKFCIYQTLFGHTSDVRCIRWLSSCDHHCSSISKIYSHSIYFLMSADNCGTIIIWACSTNHLLHSDQLTSSQFIAINKFQVPKNSSINAIDGFFFPASNSSVHNDQSCCGVLFLSAASDTSVYNWCVNIPEDILTNNAVFLPVKSINHITRNPSLCLCLKTFCVKYNITTTSGDKMHWLRFIVLGLDNGQTEIWSMGLFDYNDDDGDDKESGGNFTLGATLSGHQDWVRCMDVCIDEAPVIPVILIATGGQDSIVRLWRLFSMVNDTNKAVYEHTKVISLQLPQNFSADNLNLCLTSESVLASHENWVTGISWSSTTTDRLFPPHLLTCSMDKSLIVWDPPSENSKESSSPSSSSDVCSLWKEKARLGHFGDTGLSIMDCHWLPSDGSKIFGHTFQGSISIWCKSEKGFWLPALPLTGHVGPVADLTWMSLHGDEKNNDSNDAYTYLLTAGFDQTVRLHACQSHGSIPGEYWYELARPQIHGYDMNAIASISPILYASAGDEKVVRVFKTTKAFLKSFKQLYKSSTVRQKLDVILADNSVPAGAVQPPLGLSNQIVNATSENTNGYGVNNEYDVNHNEYVNDGKAEITNEDESIYDEIPTEDRLQHATLWPEVKKLYGHPYEIYSLAVHPHRLLVASACSASKPEYAHVILWNGNSNWCIHQRLQHHQLTVSQLAWSHDGTRLLAVSRDRTWSLWCEQAVSINSSGDMMNHVPNYYLAAYPMKGQSHSRIIWTCAWGPDDKYFFTGSRDTTVCCWSGSVKTQTQTDNDGNTPPEVLRRLDTYKDFGHAVTALDVCETVTLQDESNHHHHANHSYLMAVGLESGSIILLKLIKSQSSSERFFTWSVVLNFPTNWCHVPGKRLRRISFLPEKNNTNASKKINKSVIHLSTAGDDGLVRVFKVNRALI</sequence>
<dbReference type="PROSITE" id="PS50082">
    <property type="entry name" value="WD_REPEATS_2"/>
    <property type="match status" value="3"/>
</dbReference>
<keyword evidence="6" id="KW-0963">Cytoplasm</keyword>
<dbReference type="AlphaFoldDB" id="A0AA85IPE5"/>
<reference evidence="12" key="1">
    <citation type="submission" date="2022-06" db="EMBL/GenBank/DDBJ databases">
        <authorList>
            <person name="Berger JAMES D."/>
            <person name="Berger JAMES D."/>
        </authorList>
    </citation>
    <scope>NUCLEOTIDE SEQUENCE [LARGE SCALE GENOMIC DNA]</scope>
</reference>
<dbReference type="WBParaSite" id="TREG1_100940.1">
    <property type="protein sequence ID" value="TREG1_100940.1"/>
    <property type="gene ID" value="TREG1_100940"/>
</dbReference>
<feature type="repeat" description="WD" evidence="11">
    <location>
        <begin position="384"/>
        <end position="431"/>
    </location>
</feature>
<evidence type="ECO:0000256" key="5">
    <source>
        <dbReference type="ARBA" id="ARBA00020267"/>
    </source>
</evidence>